<protein>
    <recommendedName>
        <fullName evidence="3">SPOR domain-containing protein</fullName>
    </recommendedName>
</protein>
<dbReference type="InterPro" id="IPR006597">
    <property type="entry name" value="Sel1-like"/>
</dbReference>
<dbReference type="SUPFAM" id="SSF81901">
    <property type="entry name" value="HCP-like"/>
    <property type="match status" value="1"/>
</dbReference>
<keyword evidence="2" id="KW-0732">Signal</keyword>
<evidence type="ECO:0000256" key="2">
    <source>
        <dbReference type="SAM" id="SignalP"/>
    </source>
</evidence>
<keyword evidence="5" id="KW-1185">Reference proteome</keyword>
<feature type="domain" description="SPOR" evidence="3">
    <location>
        <begin position="327"/>
        <end position="404"/>
    </location>
</feature>
<comment type="caution">
    <text evidence="4">The sequence shown here is derived from an EMBL/GenBank/DDBJ whole genome shotgun (WGS) entry which is preliminary data.</text>
</comment>
<dbReference type="Pfam" id="PF05036">
    <property type="entry name" value="SPOR"/>
    <property type="match status" value="1"/>
</dbReference>
<evidence type="ECO:0000259" key="3">
    <source>
        <dbReference type="PROSITE" id="PS51724"/>
    </source>
</evidence>
<dbReference type="AlphaFoldDB" id="U2ZVI7"/>
<dbReference type="PROSITE" id="PS51724">
    <property type="entry name" value="SPOR"/>
    <property type="match status" value="1"/>
</dbReference>
<dbReference type="InterPro" id="IPR036680">
    <property type="entry name" value="SPOR-like_sf"/>
</dbReference>
<dbReference type="PANTHER" id="PTHR45011:SF1">
    <property type="entry name" value="DAP3-BINDING CELL DEATH ENHANCER 1"/>
    <property type="match status" value="1"/>
</dbReference>
<evidence type="ECO:0000313" key="5">
    <source>
        <dbReference type="Proteomes" id="UP000016568"/>
    </source>
</evidence>
<feature type="region of interest" description="Disordered" evidence="1">
    <location>
        <begin position="302"/>
        <end position="326"/>
    </location>
</feature>
<dbReference type="SUPFAM" id="SSF110997">
    <property type="entry name" value="Sporulation related repeat"/>
    <property type="match status" value="1"/>
</dbReference>
<dbReference type="PANTHER" id="PTHR45011">
    <property type="entry name" value="DAP3-BINDING CELL DEATH ENHANCER 1"/>
    <property type="match status" value="1"/>
</dbReference>
<organism evidence="4 5">
    <name type="scientific">Caenibius tardaugens NBRC 16725</name>
    <dbReference type="NCBI Taxonomy" id="1219035"/>
    <lineage>
        <taxon>Bacteria</taxon>
        <taxon>Pseudomonadati</taxon>
        <taxon>Pseudomonadota</taxon>
        <taxon>Alphaproteobacteria</taxon>
        <taxon>Sphingomonadales</taxon>
        <taxon>Erythrobacteraceae</taxon>
        <taxon>Caenibius</taxon>
    </lineage>
</organism>
<dbReference type="Proteomes" id="UP000016568">
    <property type="component" value="Unassembled WGS sequence"/>
</dbReference>
<name>U2ZVI7_9SPHN</name>
<reference evidence="4 5" key="1">
    <citation type="submission" date="2013-09" db="EMBL/GenBank/DDBJ databases">
        <title>Whole genome shotgun sequence of Novosphingobium tardaugens NBRC 16725.</title>
        <authorList>
            <person name="Isaki S."/>
            <person name="Hosoyama A."/>
            <person name="Tsuchikane K."/>
            <person name="Katsumata H."/>
            <person name="Ando Y."/>
            <person name="Yamazaki S."/>
            <person name="Fujita N."/>
        </authorList>
    </citation>
    <scope>NUCLEOTIDE SEQUENCE [LARGE SCALE GENOMIC DNA]</scope>
    <source>
        <strain evidence="4 5">NBRC 16725</strain>
    </source>
</reference>
<evidence type="ECO:0000256" key="1">
    <source>
        <dbReference type="SAM" id="MobiDB-lite"/>
    </source>
</evidence>
<gene>
    <name evidence="4" type="ORF">NT2_05_02890</name>
</gene>
<dbReference type="InterPro" id="IPR011990">
    <property type="entry name" value="TPR-like_helical_dom_sf"/>
</dbReference>
<evidence type="ECO:0000313" key="4">
    <source>
        <dbReference type="EMBL" id="GAD49369.1"/>
    </source>
</evidence>
<dbReference type="Gene3D" id="3.30.70.1070">
    <property type="entry name" value="Sporulation related repeat"/>
    <property type="match status" value="1"/>
</dbReference>
<accession>U2ZVI7</accession>
<dbReference type="SMART" id="SM00671">
    <property type="entry name" value="SEL1"/>
    <property type="match status" value="2"/>
</dbReference>
<dbReference type="Pfam" id="PF08238">
    <property type="entry name" value="Sel1"/>
    <property type="match status" value="2"/>
</dbReference>
<dbReference type="EMBL" id="BASZ01000005">
    <property type="protein sequence ID" value="GAD49369.1"/>
    <property type="molecule type" value="Genomic_DNA"/>
</dbReference>
<dbReference type="InterPro" id="IPR007730">
    <property type="entry name" value="SPOR-like_dom"/>
</dbReference>
<dbReference type="eggNOG" id="COG0790">
    <property type="taxonomic scope" value="Bacteria"/>
</dbReference>
<proteinExistence type="predicted"/>
<dbReference type="Gene3D" id="1.25.40.10">
    <property type="entry name" value="Tetratricopeptide repeat domain"/>
    <property type="match status" value="1"/>
</dbReference>
<dbReference type="GO" id="GO:0042834">
    <property type="term" value="F:peptidoglycan binding"/>
    <property type="evidence" value="ECO:0007669"/>
    <property type="project" value="InterPro"/>
</dbReference>
<feature type="chain" id="PRO_5004637250" description="SPOR domain-containing protein" evidence="2">
    <location>
        <begin position="37"/>
        <end position="404"/>
    </location>
</feature>
<feature type="signal peptide" evidence="2">
    <location>
        <begin position="1"/>
        <end position="36"/>
    </location>
</feature>
<sequence>MVKIGFEQVTQPMVITQRVTRFALLAALLAGTPALADVRDGVEAWSRGDYAKAVAQWEKEAARGNADAQYNLGQAYRLGRGVGQDMAKAQQLYATAAAAGHPLAADNYGLLLFQQGQRTQAMPYISAAADRGDPRAQYLLGIAHFNGDLMAKDWVRAYALVTLANGQNLPQATHAIAEMDRFIPLEQRQEGAALAVSMQTQADALRAQQLASVDLQSAGTGKPVPAAAPDRPVQSAAVVVTPPVPTPTPAATAVAAAAQVSGTESPAVAGADYARPQVAVAAPVAVEPPQVVTPPAPAANPALVQPAPKPAVKTAAPKPAAQKPATLSADGPWRLQLGAFAVSGNADQLWKKIGGRGVLAGKKKYLLPSGNLTRLLAGGYATRGDADTACAALKRSGQTCLVTR</sequence>
<dbReference type="InterPro" id="IPR052748">
    <property type="entry name" value="ISR_Activator"/>
</dbReference>